<dbReference type="PANTHER" id="PTHR23350">
    <property type="entry name" value="PEROXISOME ASSEMBLY PROTEIN 10"/>
    <property type="match status" value="1"/>
</dbReference>
<dbReference type="Proteomes" id="UP000002428">
    <property type="component" value="Chromosome M"/>
</dbReference>
<dbReference type="GO" id="GO:0000151">
    <property type="term" value="C:ubiquitin ligase complex"/>
    <property type="evidence" value="ECO:0007669"/>
    <property type="project" value="EnsemblFungi"/>
</dbReference>
<evidence type="ECO:0000259" key="20">
    <source>
        <dbReference type="PROSITE" id="PS50089"/>
    </source>
</evidence>
<keyword evidence="12" id="KW-0833">Ubl conjugation pathway</keyword>
<organism evidence="22 23">
    <name type="scientific">Candida glabrata (strain ATCC 2001 / BCRC 20586 / JCM 3761 / NBRC 0622 / NRRL Y-65 / CBS 138)</name>
    <name type="common">Yeast</name>
    <name type="synonym">Nakaseomyces glabratus</name>
    <dbReference type="NCBI Taxonomy" id="284593"/>
    <lineage>
        <taxon>Eukaryota</taxon>
        <taxon>Fungi</taxon>
        <taxon>Dikarya</taxon>
        <taxon>Ascomycota</taxon>
        <taxon>Saccharomycotina</taxon>
        <taxon>Saccharomycetes</taxon>
        <taxon>Saccharomycetales</taxon>
        <taxon>Saccharomycetaceae</taxon>
        <taxon>Nakaseomyces</taxon>
    </lineage>
</organism>
<dbReference type="GO" id="GO:0005778">
    <property type="term" value="C:peroxisomal membrane"/>
    <property type="evidence" value="ECO:0000266"/>
    <property type="project" value="CGD"/>
</dbReference>
<evidence type="ECO:0000256" key="5">
    <source>
        <dbReference type="ARBA" id="ARBA00012483"/>
    </source>
</evidence>
<keyword evidence="11 19" id="KW-0863">Zinc-finger</keyword>
<dbReference type="GO" id="GO:0016558">
    <property type="term" value="P:protein import into peroxisome matrix"/>
    <property type="evidence" value="ECO:0000266"/>
    <property type="project" value="CGD"/>
</dbReference>
<keyword evidence="17" id="KW-0576">Peroxisome</keyword>
<dbReference type="VEuPathDB" id="FungiDB:CAGL0M08690g"/>
<evidence type="ECO:0000256" key="17">
    <source>
        <dbReference type="ARBA" id="ARBA00023140"/>
    </source>
</evidence>
<dbReference type="GO" id="GO:0061630">
    <property type="term" value="F:ubiquitin protein ligase activity"/>
    <property type="evidence" value="ECO:0007669"/>
    <property type="project" value="UniProtKB-EC"/>
</dbReference>
<evidence type="ECO:0000256" key="1">
    <source>
        <dbReference type="ARBA" id="ARBA00000900"/>
    </source>
</evidence>
<evidence type="ECO:0000256" key="4">
    <source>
        <dbReference type="ARBA" id="ARBA00008704"/>
    </source>
</evidence>
<evidence type="ECO:0000256" key="6">
    <source>
        <dbReference type="ARBA" id="ARBA00022448"/>
    </source>
</evidence>
<dbReference type="PANTHER" id="PTHR23350:SF0">
    <property type="entry name" value="PEROXISOME BIOGENESIS FACTOR 10"/>
    <property type="match status" value="1"/>
</dbReference>
<keyword evidence="23" id="KW-1185">Reference proteome</keyword>
<dbReference type="Pfam" id="PF13639">
    <property type="entry name" value="zf-RING_2"/>
    <property type="match status" value="1"/>
</dbReference>
<dbReference type="EMBL" id="CR380959">
    <property type="protein sequence ID" value="CAG62699.1"/>
    <property type="molecule type" value="Genomic_DNA"/>
</dbReference>
<dbReference type="Gene3D" id="3.30.40.10">
    <property type="entry name" value="Zinc/RING finger domain, C3HC4 (zinc finger)"/>
    <property type="match status" value="1"/>
</dbReference>
<keyword evidence="6" id="KW-0813">Transport</keyword>
<dbReference type="GO" id="GO:0000209">
    <property type="term" value="P:protein polyubiquitination"/>
    <property type="evidence" value="ECO:0007669"/>
    <property type="project" value="EnsemblFungi"/>
</dbReference>
<keyword evidence="9" id="KW-0812">Transmembrane</keyword>
<dbReference type="GO" id="GO:0006515">
    <property type="term" value="P:protein quality control for misfolded or incompletely synthesized proteins"/>
    <property type="evidence" value="ECO:0007669"/>
    <property type="project" value="EnsemblFungi"/>
</dbReference>
<dbReference type="SUPFAM" id="SSF57850">
    <property type="entry name" value="RING/U-box"/>
    <property type="match status" value="1"/>
</dbReference>
<keyword evidence="10" id="KW-0479">Metal-binding</keyword>
<feature type="domain" description="RING-type" evidence="20">
    <location>
        <begin position="277"/>
        <end position="315"/>
    </location>
</feature>
<evidence type="ECO:0000256" key="14">
    <source>
        <dbReference type="ARBA" id="ARBA00022927"/>
    </source>
</evidence>
<dbReference type="GO" id="GO:0043161">
    <property type="term" value="P:proteasome-mediated ubiquitin-dependent protein catabolic process"/>
    <property type="evidence" value="ECO:0007669"/>
    <property type="project" value="EnsemblFungi"/>
</dbReference>
<accession>Q6FJ71</accession>
<dbReference type="GO" id="GO:0008320">
    <property type="term" value="F:protein transmembrane transporter activity"/>
    <property type="evidence" value="ECO:0007669"/>
    <property type="project" value="EnsemblFungi"/>
</dbReference>
<keyword evidence="14" id="KW-0653">Protein transport</keyword>
<protein>
    <recommendedName>
        <fullName evidence="5">RING-type E3 ubiquitin transferase</fullName>
        <ecNumber evidence="5">2.3.2.27</ecNumber>
    </recommendedName>
    <alternativeName>
        <fullName evidence="18">Peroxin-10</fullName>
    </alternativeName>
</protein>
<dbReference type="Pfam" id="PF04757">
    <property type="entry name" value="Pex2_Pex12"/>
    <property type="match status" value="1"/>
</dbReference>
<dbReference type="GO" id="GO:0044721">
    <property type="term" value="P:protein import into peroxisome matrix, substrate release"/>
    <property type="evidence" value="ECO:0007669"/>
    <property type="project" value="EnsemblFungi"/>
</dbReference>
<dbReference type="InterPro" id="IPR013083">
    <property type="entry name" value="Znf_RING/FYVE/PHD"/>
</dbReference>
<evidence type="ECO:0000256" key="13">
    <source>
        <dbReference type="ARBA" id="ARBA00022833"/>
    </source>
</evidence>
<dbReference type="KEGG" id="cgr:2891284"/>
<evidence type="ECO:0000256" key="18">
    <source>
        <dbReference type="ARBA" id="ARBA00041230"/>
    </source>
</evidence>
<dbReference type="AlphaFoldDB" id="Q6FJ71"/>
<evidence type="ECO:0000256" key="3">
    <source>
        <dbReference type="ARBA" id="ARBA00004906"/>
    </source>
</evidence>
<keyword evidence="16" id="KW-0472">Membrane</keyword>
<evidence type="ECO:0000256" key="12">
    <source>
        <dbReference type="ARBA" id="ARBA00022786"/>
    </source>
</evidence>
<evidence type="ECO:0000256" key="11">
    <source>
        <dbReference type="ARBA" id="ARBA00022771"/>
    </source>
</evidence>
<dbReference type="CDD" id="cd16527">
    <property type="entry name" value="RING-HC_PEX10"/>
    <property type="match status" value="1"/>
</dbReference>
<dbReference type="FunCoup" id="Q6FJ71">
    <property type="interactions" value="317"/>
</dbReference>
<comment type="catalytic activity">
    <reaction evidence="1">
        <text>S-ubiquitinyl-[E2 ubiquitin-conjugating enzyme]-L-cysteine + [acceptor protein]-L-lysine = [E2 ubiquitin-conjugating enzyme]-L-cysteine + N(6)-ubiquitinyl-[acceptor protein]-L-lysine.</text>
        <dbReference type="EC" id="2.3.2.27"/>
    </reaction>
</comment>
<evidence type="ECO:0000256" key="15">
    <source>
        <dbReference type="ARBA" id="ARBA00022989"/>
    </source>
</evidence>
<keyword evidence="13" id="KW-0862">Zinc</keyword>
<proteinExistence type="inferred from homology"/>
<dbReference type="GO" id="GO:0016567">
    <property type="term" value="P:protein ubiquitination"/>
    <property type="evidence" value="ECO:0000266"/>
    <property type="project" value="CGD"/>
</dbReference>
<evidence type="ECO:0000313" key="22">
    <source>
        <dbReference type="EMBL" id="CAG62699.1"/>
    </source>
</evidence>
<evidence type="ECO:0000256" key="9">
    <source>
        <dbReference type="ARBA" id="ARBA00022692"/>
    </source>
</evidence>
<dbReference type="eggNOG" id="KOG0317">
    <property type="taxonomic scope" value="Eukaryota"/>
</dbReference>
<dbReference type="STRING" id="284593.Q6FJ71"/>
<dbReference type="CGD" id="CAL0137337">
    <property type="gene designation" value="PEX10"/>
</dbReference>
<dbReference type="HOGENOM" id="CLU_041707_2_0_1"/>
<dbReference type="GeneID" id="2891284"/>
<dbReference type="GO" id="GO:0004842">
    <property type="term" value="F:ubiquitin-protein transferase activity"/>
    <property type="evidence" value="ECO:0000266"/>
    <property type="project" value="CGD"/>
</dbReference>
<dbReference type="InterPro" id="IPR006845">
    <property type="entry name" value="Pex_N"/>
</dbReference>
<dbReference type="GO" id="GO:0008270">
    <property type="term" value="F:zinc ion binding"/>
    <property type="evidence" value="ECO:0007669"/>
    <property type="project" value="UniProtKB-KW"/>
</dbReference>
<dbReference type="PROSITE" id="PS00518">
    <property type="entry name" value="ZF_RING_1"/>
    <property type="match status" value="1"/>
</dbReference>
<evidence type="ECO:0000256" key="7">
    <source>
        <dbReference type="ARBA" id="ARBA00022593"/>
    </source>
</evidence>
<dbReference type="InParanoid" id="Q6FJ71"/>
<reference evidence="22 23" key="1">
    <citation type="journal article" date="2004" name="Nature">
        <title>Genome evolution in yeasts.</title>
        <authorList>
            <consortium name="Genolevures"/>
            <person name="Dujon B."/>
            <person name="Sherman D."/>
            <person name="Fischer G."/>
            <person name="Durrens P."/>
            <person name="Casaregola S."/>
            <person name="Lafontaine I."/>
            <person name="de Montigny J."/>
            <person name="Marck C."/>
            <person name="Neuveglise C."/>
            <person name="Talla E."/>
            <person name="Goffard N."/>
            <person name="Frangeul L."/>
            <person name="Aigle M."/>
            <person name="Anthouard V."/>
            <person name="Babour A."/>
            <person name="Barbe V."/>
            <person name="Barnay S."/>
            <person name="Blanchin S."/>
            <person name="Beckerich J.M."/>
            <person name="Beyne E."/>
            <person name="Bleykasten C."/>
            <person name="Boisrame A."/>
            <person name="Boyer J."/>
            <person name="Cattolico L."/>
            <person name="Confanioleri F."/>
            <person name="de Daruvar A."/>
            <person name="Despons L."/>
            <person name="Fabre E."/>
            <person name="Fairhead C."/>
            <person name="Ferry-Dumazet H."/>
            <person name="Groppi A."/>
            <person name="Hantraye F."/>
            <person name="Hennequin C."/>
            <person name="Jauniaux N."/>
            <person name="Joyet P."/>
            <person name="Kachouri R."/>
            <person name="Kerrest A."/>
            <person name="Koszul R."/>
            <person name="Lemaire M."/>
            <person name="Lesur I."/>
            <person name="Ma L."/>
            <person name="Muller H."/>
            <person name="Nicaud J.M."/>
            <person name="Nikolski M."/>
            <person name="Oztas S."/>
            <person name="Ozier-Kalogeropoulos O."/>
            <person name="Pellenz S."/>
            <person name="Potier S."/>
            <person name="Richard G.F."/>
            <person name="Straub M.L."/>
            <person name="Suleau A."/>
            <person name="Swennene D."/>
            <person name="Tekaia F."/>
            <person name="Wesolowski-Louvel M."/>
            <person name="Westhof E."/>
            <person name="Wirth B."/>
            <person name="Zeniou-Meyer M."/>
            <person name="Zivanovic I."/>
            <person name="Bolotin-Fukuhara M."/>
            <person name="Thierry A."/>
            <person name="Bouchier C."/>
            <person name="Caudron B."/>
            <person name="Scarpelli C."/>
            <person name="Gaillardin C."/>
            <person name="Weissenbach J."/>
            <person name="Wincker P."/>
            <person name="Souciet J.L."/>
        </authorList>
    </citation>
    <scope>NUCLEOTIDE SEQUENCE [LARGE SCALE GENOMIC DNA]</scope>
    <source>
        <strain evidence="23">ATCC 2001 / BCRC 20586 / JCM 3761 / NBRC 0622 / NRRL Y-65 / CBS 138</strain>
    </source>
</reference>
<dbReference type="InterPro" id="IPR001841">
    <property type="entry name" value="Znf_RING"/>
</dbReference>
<evidence type="ECO:0000256" key="2">
    <source>
        <dbReference type="ARBA" id="ARBA00004585"/>
    </source>
</evidence>
<gene>
    <name evidence="21" type="primary">PEX10</name>
    <name evidence="21 22" type="ordered locus">CAGL0M08690g</name>
</gene>
<evidence type="ECO:0000256" key="16">
    <source>
        <dbReference type="ARBA" id="ARBA00023136"/>
    </source>
</evidence>
<name>Q6FJ71_CANGA</name>
<dbReference type="OMA" id="YCDVVQL"/>
<keyword evidence="8" id="KW-0808">Transferase</keyword>
<keyword evidence="15" id="KW-1133">Transmembrane helix</keyword>
<evidence type="ECO:0000256" key="8">
    <source>
        <dbReference type="ARBA" id="ARBA00022679"/>
    </source>
</evidence>
<dbReference type="InterPro" id="IPR025654">
    <property type="entry name" value="PEX2/10"/>
</dbReference>
<dbReference type="EC" id="2.3.2.27" evidence="5"/>
<dbReference type="GO" id="GO:0016562">
    <property type="term" value="P:protein import into peroxisome matrix, receptor recycling"/>
    <property type="evidence" value="ECO:0007669"/>
    <property type="project" value="EnsemblFungi"/>
</dbReference>
<comment type="pathway">
    <text evidence="3">Protein modification; protein ubiquitination.</text>
</comment>
<evidence type="ECO:0000313" key="23">
    <source>
        <dbReference type="Proteomes" id="UP000002428"/>
    </source>
</evidence>
<evidence type="ECO:0000256" key="19">
    <source>
        <dbReference type="PROSITE-ProRule" id="PRU00175"/>
    </source>
</evidence>
<dbReference type="RefSeq" id="XP_449723.1">
    <property type="nucleotide sequence ID" value="XM_449723.1"/>
</dbReference>
<sequence>MVEEDRRWKLPFAGAPSIVQAHQKDEQIETMLSVKVSELLRGVRGQLFINNYQKEISVVVKLIYLGLTTALSRRTLGEEYVDLIYVNKRGSQLVRGIKRVLFVLSYTSIPYLVTKLSKKVNNRSTNNEESDDGNESTYTDILSTMIDLHLMVFYITGTYYDVFKRFWGMRYALGHTLSQEEENYRDKSSKSYKILGYIILLQHISKVKPIINKVLSILPQTKETLNAGSNGVGLKEGFAPAATPGLLTDVPENFNIDHIKLSNGKELAFIPTESRNCILCLMEMTDPSCLPCGHVFCWDCITDWTKENPECPLCRQRSYPQQVLALRA</sequence>
<dbReference type="GO" id="GO:1990429">
    <property type="term" value="C:peroxisomal importomer complex"/>
    <property type="evidence" value="ECO:0007669"/>
    <property type="project" value="EnsemblFungi"/>
</dbReference>
<dbReference type="SMART" id="SM00184">
    <property type="entry name" value="RING"/>
    <property type="match status" value="1"/>
</dbReference>
<comment type="subcellular location">
    <subcellularLocation>
        <location evidence="2">Peroxisome membrane</location>
        <topology evidence="2">Multi-pass membrane protein</topology>
    </subcellularLocation>
</comment>
<evidence type="ECO:0000313" key="21">
    <source>
        <dbReference type="CGD" id="CAL0137337"/>
    </source>
</evidence>
<dbReference type="PROSITE" id="PS50089">
    <property type="entry name" value="ZF_RING_2"/>
    <property type="match status" value="1"/>
</dbReference>
<evidence type="ECO:0000256" key="10">
    <source>
        <dbReference type="ARBA" id="ARBA00022723"/>
    </source>
</evidence>
<dbReference type="InterPro" id="IPR017907">
    <property type="entry name" value="Znf_RING_CS"/>
</dbReference>
<comment type="similarity">
    <text evidence="4">Belongs to the pex2/pex10/pex12 family.</text>
</comment>
<keyword evidence="7" id="KW-0962">Peroxisome biogenesis</keyword>